<dbReference type="Proteomes" id="UP001434337">
    <property type="component" value="Chromosome"/>
</dbReference>
<sequence>MNALLVVGPGLLLALGLVLIVGAFLPQHVRLADALGVLGDTAPPEPETDLEQTRLESVGSWWLDRRPTVVPAELTRQLQLRGRSLARHVGIKLVCALAGFLLPVVGAVTYWVVTGQLALVPVLASLLGGLIGFIAPDLLLRAADRTTSSDATEALLVYFDLVTLERLANQSATQALHAAASLSDIAIFATIRSALDRARLQQRMPYAELREVGAQLELPALVDLADVMRLDESGASLSGTLRARVKELRDAHLTTVKMAAAETSERMTLFMVIPSLVFGLFFLVPPLLTLLSS</sequence>
<keyword evidence="3" id="KW-1185">Reference proteome</keyword>
<proteinExistence type="predicted"/>
<accession>A0ABZ3C7E4</accession>
<feature type="transmembrane region" description="Helical" evidence="1">
    <location>
        <begin position="6"/>
        <end position="25"/>
    </location>
</feature>
<dbReference type="PANTHER" id="PTHR35007:SF4">
    <property type="entry name" value="CONSERVED TRANSMEMBRANE PROTEIN-RELATED"/>
    <property type="match status" value="1"/>
</dbReference>
<keyword evidence="1" id="KW-0812">Transmembrane</keyword>
<gene>
    <name evidence="2" type="ORF">PCC79_16150</name>
</gene>
<dbReference type="PANTHER" id="PTHR35007">
    <property type="entry name" value="INTEGRAL MEMBRANE PROTEIN-RELATED"/>
    <property type="match status" value="1"/>
</dbReference>
<keyword evidence="1" id="KW-0472">Membrane</keyword>
<feature type="transmembrane region" description="Helical" evidence="1">
    <location>
        <begin position="267"/>
        <end position="288"/>
    </location>
</feature>
<protein>
    <recommendedName>
        <fullName evidence="4">Type II secretion system protein GspF domain-containing protein</fullName>
    </recommendedName>
</protein>
<organism evidence="2 3">
    <name type="scientific">Propioniciclava soli</name>
    <dbReference type="NCBI Taxonomy" id="2775081"/>
    <lineage>
        <taxon>Bacteria</taxon>
        <taxon>Bacillati</taxon>
        <taxon>Actinomycetota</taxon>
        <taxon>Actinomycetes</taxon>
        <taxon>Propionibacteriales</taxon>
        <taxon>Propionibacteriaceae</taxon>
        <taxon>Propioniciclava</taxon>
    </lineage>
</organism>
<evidence type="ECO:0000313" key="3">
    <source>
        <dbReference type="Proteomes" id="UP001434337"/>
    </source>
</evidence>
<dbReference type="RefSeq" id="WP_342372447.1">
    <property type="nucleotide sequence ID" value="NZ_CP115965.1"/>
</dbReference>
<keyword evidence="1" id="KW-1133">Transmembrane helix</keyword>
<feature type="transmembrane region" description="Helical" evidence="1">
    <location>
        <begin position="118"/>
        <end position="140"/>
    </location>
</feature>
<name>A0ABZ3C7E4_9ACTN</name>
<reference evidence="2 3" key="1">
    <citation type="journal article" date="2023" name="Environ Microbiome">
        <title>A coral-associated actinobacterium mitigates coral bleaching under heat stress.</title>
        <authorList>
            <person name="Li J."/>
            <person name="Zou Y."/>
            <person name="Li Q."/>
            <person name="Zhang J."/>
            <person name="Bourne D.G."/>
            <person name="Lyu Y."/>
            <person name="Liu C."/>
            <person name="Zhang S."/>
        </authorList>
    </citation>
    <scope>NUCLEOTIDE SEQUENCE [LARGE SCALE GENOMIC DNA]</scope>
    <source>
        <strain evidence="2 3">SCSIO 13291</strain>
    </source>
</reference>
<evidence type="ECO:0000313" key="2">
    <source>
        <dbReference type="EMBL" id="WZW98398.1"/>
    </source>
</evidence>
<dbReference type="EMBL" id="CP115965">
    <property type="protein sequence ID" value="WZW98398.1"/>
    <property type="molecule type" value="Genomic_DNA"/>
</dbReference>
<evidence type="ECO:0008006" key="4">
    <source>
        <dbReference type="Google" id="ProtNLM"/>
    </source>
</evidence>
<feature type="transmembrane region" description="Helical" evidence="1">
    <location>
        <begin position="89"/>
        <end position="112"/>
    </location>
</feature>
<evidence type="ECO:0000256" key="1">
    <source>
        <dbReference type="SAM" id="Phobius"/>
    </source>
</evidence>